<organism evidence="4 5">
    <name type="scientific">Dictyostelium purpureum</name>
    <name type="common">Slime mold</name>
    <dbReference type="NCBI Taxonomy" id="5786"/>
    <lineage>
        <taxon>Eukaryota</taxon>
        <taxon>Amoebozoa</taxon>
        <taxon>Evosea</taxon>
        <taxon>Eumycetozoa</taxon>
        <taxon>Dictyostelia</taxon>
        <taxon>Dictyosteliales</taxon>
        <taxon>Dictyosteliaceae</taxon>
        <taxon>Dictyostelium</taxon>
    </lineage>
</organism>
<dbReference type="GO" id="GO:0016651">
    <property type="term" value="F:oxidoreductase activity, acting on NAD(P)H"/>
    <property type="evidence" value="ECO:0000318"/>
    <property type="project" value="GO_Central"/>
</dbReference>
<keyword evidence="1" id="KW-0521">NADP</keyword>
<keyword evidence="5" id="KW-1185">Reference proteome</keyword>
<evidence type="ECO:0000313" key="5">
    <source>
        <dbReference type="Proteomes" id="UP000001064"/>
    </source>
</evidence>
<dbReference type="SUPFAM" id="SSF50129">
    <property type="entry name" value="GroES-like"/>
    <property type="match status" value="1"/>
</dbReference>
<dbReference type="InterPro" id="IPR036291">
    <property type="entry name" value="NAD(P)-bd_dom_sf"/>
</dbReference>
<dbReference type="InterPro" id="IPR020843">
    <property type="entry name" value="ER"/>
</dbReference>
<dbReference type="InterPro" id="IPR013149">
    <property type="entry name" value="ADH-like_C"/>
</dbReference>
<dbReference type="eggNOG" id="KOG1197">
    <property type="taxonomic scope" value="Eukaryota"/>
</dbReference>
<dbReference type="RefSeq" id="XP_003289544.1">
    <property type="nucleotide sequence ID" value="XM_003289496.1"/>
</dbReference>
<dbReference type="CDD" id="cd08268">
    <property type="entry name" value="MDR2"/>
    <property type="match status" value="1"/>
</dbReference>
<proteinExistence type="predicted"/>
<dbReference type="InterPro" id="IPR011032">
    <property type="entry name" value="GroES-like_sf"/>
</dbReference>
<dbReference type="VEuPathDB" id="AmoebaDB:DICPUDRAFT_35975"/>
<dbReference type="AlphaFoldDB" id="F0ZQ54"/>
<dbReference type="Pfam" id="PF00107">
    <property type="entry name" value="ADH_zinc_N"/>
    <property type="match status" value="1"/>
</dbReference>
<dbReference type="SMART" id="SM00829">
    <property type="entry name" value="PKS_ER"/>
    <property type="match status" value="1"/>
</dbReference>
<dbReference type="PANTHER" id="PTHR48106">
    <property type="entry name" value="QUINONE OXIDOREDUCTASE PIG3-RELATED"/>
    <property type="match status" value="1"/>
</dbReference>
<dbReference type="EMBL" id="GL871120">
    <property type="protein sequence ID" value="EGC33909.1"/>
    <property type="molecule type" value="Genomic_DNA"/>
</dbReference>
<dbReference type="InterPro" id="IPR013154">
    <property type="entry name" value="ADH-like_N"/>
</dbReference>
<sequence>MISLDNKNNNKSLVITKYGGPEVFSIVDTAIPKPKDNQVLVKIDYVALNRADLLFSQGFYKPIEKFPNPCGMEGTGTVVEFASEEVKEKSNLKVGDKVSILCNFDNTNYGTFAQYAVFPYSALVKNNSELVDQKTASAFWVSFLTSYFALVENARIKKGDVIVITAASSGVGLSAISLAKHFGATVIATSRTDKKKDQILSFGADHFIALDSEDYVSRIKEITNGKGANITYDAVAGGSFSKLVESSASFGKIILYGLMDFSSPTVIPVTSIVPKCITIKGFTLYEYLPQTELLNQAIDFLNQNLHQFKSLVGKEFIGIESLGDSLKFLNSSDLFGKVVVKIN</sequence>
<dbReference type="GO" id="GO:0070402">
    <property type="term" value="F:NADPH binding"/>
    <property type="evidence" value="ECO:0000318"/>
    <property type="project" value="GO_Central"/>
</dbReference>
<dbReference type="Pfam" id="PF08240">
    <property type="entry name" value="ADH_N"/>
    <property type="match status" value="1"/>
</dbReference>
<dbReference type="STRING" id="5786.F0ZQ54"/>
<feature type="domain" description="Enoyl reductase (ER)" evidence="3">
    <location>
        <begin position="19"/>
        <end position="340"/>
    </location>
</feature>
<dbReference type="KEGG" id="dpp:DICPUDRAFT_35975"/>
<dbReference type="PANTHER" id="PTHR48106:SF5">
    <property type="entry name" value="ZINC-CONTAINING ALCOHOL DEHYDROGENASE"/>
    <property type="match status" value="1"/>
</dbReference>
<evidence type="ECO:0000256" key="1">
    <source>
        <dbReference type="ARBA" id="ARBA00022857"/>
    </source>
</evidence>
<evidence type="ECO:0000256" key="2">
    <source>
        <dbReference type="ARBA" id="ARBA00023002"/>
    </source>
</evidence>
<keyword evidence="2" id="KW-0560">Oxidoreductase</keyword>
<accession>F0ZQ54</accession>
<dbReference type="InParanoid" id="F0ZQ54"/>
<name>F0ZQ54_DICPU</name>
<dbReference type="Gene3D" id="3.90.180.10">
    <property type="entry name" value="Medium-chain alcohol dehydrogenases, catalytic domain"/>
    <property type="match status" value="1"/>
</dbReference>
<gene>
    <name evidence="4" type="ORF">DICPUDRAFT_35975</name>
</gene>
<evidence type="ECO:0000259" key="3">
    <source>
        <dbReference type="SMART" id="SM00829"/>
    </source>
</evidence>
<dbReference type="GeneID" id="10502675"/>
<reference evidence="5" key="1">
    <citation type="journal article" date="2011" name="Genome Biol.">
        <title>Comparative genomics of the social amoebae Dictyostelium discoideum and Dictyostelium purpureum.</title>
        <authorList>
            <consortium name="US DOE Joint Genome Institute (JGI-PGF)"/>
            <person name="Sucgang R."/>
            <person name="Kuo A."/>
            <person name="Tian X."/>
            <person name="Salerno W."/>
            <person name="Parikh A."/>
            <person name="Feasley C.L."/>
            <person name="Dalin E."/>
            <person name="Tu H."/>
            <person name="Huang E."/>
            <person name="Barry K."/>
            <person name="Lindquist E."/>
            <person name="Shapiro H."/>
            <person name="Bruce D."/>
            <person name="Schmutz J."/>
            <person name="Salamov A."/>
            <person name="Fey P."/>
            <person name="Gaudet P."/>
            <person name="Anjard C."/>
            <person name="Babu M.M."/>
            <person name="Basu S."/>
            <person name="Bushmanova Y."/>
            <person name="van der Wel H."/>
            <person name="Katoh-Kurasawa M."/>
            <person name="Dinh C."/>
            <person name="Coutinho P.M."/>
            <person name="Saito T."/>
            <person name="Elias M."/>
            <person name="Schaap P."/>
            <person name="Kay R.R."/>
            <person name="Henrissat B."/>
            <person name="Eichinger L."/>
            <person name="Rivero F."/>
            <person name="Putnam N.H."/>
            <person name="West C.M."/>
            <person name="Loomis W.F."/>
            <person name="Chisholm R.L."/>
            <person name="Shaulsky G."/>
            <person name="Strassmann J.E."/>
            <person name="Queller D.C."/>
            <person name="Kuspa A."/>
            <person name="Grigoriev I.V."/>
        </authorList>
    </citation>
    <scope>NUCLEOTIDE SEQUENCE [LARGE SCALE GENOMIC DNA]</scope>
    <source>
        <strain evidence="5">QSDP1</strain>
    </source>
</reference>
<dbReference type="OrthoDB" id="15822at2759"/>
<evidence type="ECO:0000313" key="4">
    <source>
        <dbReference type="EMBL" id="EGC33909.1"/>
    </source>
</evidence>
<dbReference type="Gene3D" id="3.40.50.720">
    <property type="entry name" value="NAD(P)-binding Rossmann-like Domain"/>
    <property type="match status" value="1"/>
</dbReference>
<protein>
    <recommendedName>
        <fullName evidence="3">Enoyl reductase (ER) domain-containing protein</fullName>
    </recommendedName>
</protein>
<dbReference type="OMA" id="CDIRGVF"/>
<dbReference type="Proteomes" id="UP000001064">
    <property type="component" value="Unassembled WGS sequence"/>
</dbReference>
<dbReference type="SUPFAM" id="SSF51735">
    <property type="entry name" value="NAD(P)-binding Rossmann-fold domains"/>
    <property type="match status" value="1"/>
</dbReference>